<sequence length="113" mass="13370">MYPRNCTLLMSIVLNMYMFQVRENDIWNDLDRHNLMQNVGSDHTTYVYMKRRAIETIVKLLETRTNLHGLQEFKCPDALAEHYKPLTCRFRELVSKHSLIIMPICAEGVQYCS</sequence>
<keyword evidence="2" id="KW-1185">Reference proteome</keyword>
<protein>
    <submittedName>
        <fullName evidence="1">Uncharacterized protein</fullName>
    </submittedName>
</protein>
<dbReference type="GO" id="GO:0034399">
    <property type="term" value="C:nuclear periphery"/>
    <property type="evidence" value="ECO:0007669"/>
    <property type="project" value="TreeGrafter"/>
</dbReference>
<dbReference type="PANTHER" id="PTHR47808:SF2">
    <property type="entry name" value="LEM DOMAIN-CONTAINING PROTEIN 2"/>
    <property type="match status" value="1"/>
</dbReference>
<reference evidence="1 2" key="1">
    <citation type="journal article" date="2012" name="Nature">
        <title>Repeated polyploidization of Gossypium genomes and the evolution of spinnable cotton fibres.</title>
        <authorList>
            <person name="Paterson A.H."/>
            <person name="Wendel J.F."/>
            <person name="Gundlach H."/>
            <person name="Guo H."/>
            <person name="Jenkins J."/>
            <person name="Jin D."/>
            <person name="Llewellyn D."/>
            <person name="Showmaker K.C."/>
            <person name="Shu S."/>
            <person name="Udall J."/>
            <person name="Yoo M.J."/>
            <person name="Byers R."/>
            <person name="Chen W."/>
            <person name="Doron-Faigenboim A."/>
            <person name="Duke M.V."/>
            <person name="Gong L."/>
            <person name="Grimwood J."/>
            <person name="Grover C."/>
            <person name="Grupp K."/>
            <person name="Hu G."/>
            <person name="Lee T.H."/>
            <person name="Li J."/>
            <person name="Lin L."/>
            <person name="Liu T."/>
            <person name="Marler B.S."/>
            <person name="Page J.T."/>
            <person name="Roberts A.W."/>
            <person name="Romanel E."/>
            <person name="Sanders W.S."/>
            <person name="Szadkowski E."/>
            <person name="Tan X."/>
            <person name="Tang H."/>
            <person name="Xu C."/>
            <person name="Wang J."/>
            <person name="Wang Z."/>
            <person name="Zhang D."/>
            <person name="Zhang L."/>
            <person name="Ashrafi H."/>
            <person name="Bedon F."/>
            <person name="Bowers J.E."/>
            <person name="Brubaker C.L."/>
            <person name="Chee P.W."/>
            <person name="Das S."/>
            <person name="Gingle A.R."/>
            <person name="Haigler C.H."/>
            <person name="Harker D."/>
            <person name="Hoffmann L.V."/>
            <person name="Hovav R."/>
            <person name="Jones D.C."/>
            <person name="Lemke C."/>
            <person name="Mansoor S."/>
            <person name="ur Rahman M."/>
            <person name="Rainville L.N."/>
            <person name="Rambani A."/>
            <person name="Reddy U.K."/>
            <person name="Rong J.K."/>
            <person name="Saranga Y."/>
            <person name="Scheffler B.E."/>
            <person name="Scheffler J.A."/>
            <person name="Stelly D.M."/>
            <person name="Triplett B.A."/>
            <person name="Van Deynze A."/>
            <person name="Vaslin M.F."/>
            <person name="Waghmare V.N."/>
            <person name="Walford S.A."/>
            <person name="Wright R.J."/>
            <person name="Zaki E.A."/>
            <person name="Zhang T."/>
            <person name="Dennis E.S."/>
            <person name="Mayer K.F."/>
            <person name="Peterson D.G."/>
            <person name="Rokhsar D.S."/>
            <person name="Wang X."/>
            <person name="Schmutz J."/>
        </authorList>
    </citation>
    <scope>NUCLEOTIDE SEQUENCE [LARGE SCALE GENOMIC DNA]</scope>
</reference>
<evidence type="ECO:0000313" key="2">
    <source>
        <dbReference type="Proteomes" id="UP000032304"/>
    </source>
</evidence>
<dbReference type="Proteomes" id="UP000032304">
    <property type="component" value="Chromosome 1"/>
</dbReference>
<dbReference type="GO" id="GO:0005783">
    <property type="term" value="C:endoplasmic reticulum"/>
    <property type="evidence" value="ECO:0007669"/>
    <property type="project" value="TreeGrafter"/>
</dbReference>
<dbReference type="STRING" id="29730.A0A0D2PVZ1"/>
<accession>A0A0D2PVZ1</accession>
<dbReference type="Gramene" id="KJB08381">
    <property type="protein sequence ID" value="KJB08381"/>
    <property type="gene ID" value="B456_001G079600"/>
</dbReference>
<dbReference type="AlphaFoldDB" id="A0A0D2PVZ1"/>
<dbReference type="GO" id="GO:0005637">
    <property type="term" value="C:nuclear inner membrane"/>
    <property type="evidence" value="ECO:0007669"/>
    <property type="project" value="InterPro"/>
</dbReference>
<evidence type="ECO:0000313" key="1">
    <source>
        <dbReference type="EMBL" id="KJB08381.1"/>
    </source>
</evidence>
<dbReference type="GO" id="GO:0003682">
    <property type="term" value="F:chromatin binding"/>
    <property type="evidence" value="ECO:0007669"/>
    <property type="project" value="InterPro"/>
</dbReference>
<dbReference type="PANTHER" id="PTHR47808">
    <property type="entry name" value="INNER NUCLEAR MEMBRANE PROTEIN HEH2-RELATED"/>
    <property type="match status" value="1"/>
</dbReference>
<dbReference type="EMBL" id="CM001740">
    <property type="protein sequence ID" value="KJB08381.1"/>
    <property type="molecule type" value="Genomic_DNA"/>
</dbReference>
<proteinExistence type="predicted"/>
<dbReference type="GO" id="GO:0071763">
    <property type="term" value="P:nuclear membrane organization"/>
    <property type="evidence" value="ECO:0007669"/>
    <property type="project" value="TreeGrafter"/>
</dbReference>
<gene>
    <name evidence="1" type="ORF">B456_001G079600</name>
</gene>
<dbReference type="InterPro" id="IPR044780">
    <property type="entry name" value="Heh2/Src1"/>
</dbReference>
<name>A0A0D2PVZ1_GOSRA</name>
<organism evidence="1 2">
    <name type="scientific">Gossypium raimondii</name>
    <name type="common">Peruvian cotton</name>
    <name type="synonym">Gossypium klotzschianum subsp. raimondii</name>
    <dbReference type="NCBI Taxonomy" id="29730"/>
    <lineage>
        <taxon>Eukaryota</taxon>
        <taxon>Viridiplantae</taxon>
        <taxon>Streptophyta</taxon>
        <taxon>Embryophyta</taxon>
        <taxon>Tracheophyta</taxon>
        <taxon>Spermatophyta</taxon>
        <taxon>Magnoliopsida</taxon>
        <taxon>eudicotyledons</taxon>
        <taxon>Gunneridae</taxon>
        <taxon>Pentapetalae</taxon>
        <taxon>rosids</taxon>
        <taxon>malvids</taxon>
        <taxon>Malvales</taxon>
        <taxon>Malvaceae</taxon>
        <taxon>Malvoideae</taxon>
        <taxon>Gossypium</taxon>
    </lineage>
</organism>